<dbReference type="PANTHER" id="PTHR33332">
    <property type="entry name" value="REVERSE TRANSCRIPTASE DOMAIN-CONTAINING PROTEIN"/>
    <property type="match status" value="1"/>
</dbReference>
<name>A0ABQ9DJ27_9PASS</name>
<proteinExistence type="predicted"/>
<comment type="caution">
    <text evidence="1">The sequence shown here is derived from an EMBL/GenBank/DDBJ whole genome shotgun (WGS) entry which is preliminary data.</text>
</comment>
<protein>
    <recommendedName>
        <fullName evidence="3">Rna-directed dna polymerase from mobile element jockey-like</fullName>
    </recommendedName>
</protein>
<evidence type="ECO:0000313" key="2">
    <source>
        <dbReference type="Proteomes" id="UP001145742"/>
    </source>
</evidence>
<evidence type="ECO:0008006" key="3">
    <source>
        <dbReference type="Google" id="ProtNLM"/>
    </source>
</evidence>
<dbReference type="Proteomes" id="UP001145742">
    <property type="component" value="Unassembled WGS sequence"/>
</dbReference>
<organism evidence="1 2">
    <name type="scientific">Willisornis vidua</name>
    <name type="common">Xingu scale-backed antbird</name>
    <dbReference type="NCBI Taxonomy" id="1566151"/>
    <lineage>
        <taxon>Eukaryota</taxon>
        <taxon>Metazoa</taxon>
        <taxon>Chordata</taxon>
        <taxon>Craniata</taxon>
        <taxon>Vertebrata</taxon>
        <taxon>Euteleostomi</taxon>
        <taxon>Archelosauria</taxon>
        <taxon>Archosauria</taxon>
        <taxon>Dinosauria</taxon>
        <taxon>Saurischia</taxon>
        <taxon>Theropoda</taxon>
        <taxon>Coelurosauria</taxon>
        <taxon>Aves</taxon>
        <taxon>Neognathae</taxon>
        <taxon>Neoaves</taxon>
        <taxon>Telluraves</taxon>
        <taxon>Australaves</taxon>
        <taxon>Passeriformes</taxon>
        <taxon>Thamnophilidae</taxon>
        <taxon>Willisornis</taxon>
    </lineage>
</organism>
<evidence type="ECO:0000313" key="1">
    <source>
        <dbReference type="EMBL" id="KAJ7423251.1"/>
    </source>
</evidence>
<accession>A0ABQ9DJ27</accession>
<keyword evidence="2" id="KW-1185">Reference proteome</keyword>
<sequence length="145" mass="16504">MLTFSDEIIGLVYEDRVVIIVYLACSKSFEIIFLKILIEKLLKYGLDDQIERDATDRDLDKLKWWAHADLMNTNKAKCTVLHLGCSNPKDGQRLDNEKIESSPEEKDLGLLANKELSMTQQCVLAAQKVNHTMSCDKSNAISRSR</sequence>
<reference evidence="1" key="1">
    <citation type="submission" date="2019-10" db="EMBL/GenBank/DDBJ databases">
        <authorList>
            <person name="Soares A.E.R."/>
            <person name="Aleixo A."/>
            <person name="Schneider P."/>
            <person name="Miyaki C.Y."/>
            <person name="Schneider M.P."/>
            <person name="Mello C."/>
            <person name="Vasconcelos A.T.R."/>
        </authorList>
    </citation>
    <scope>NUCLEOTIDE SEQUENCE</scope>
    <source>
        <tissue evidence="1">Muscle</tissue>
    </source>
</reference>
<dbReference type="EMBL" id="WHWB01032877">
    <property type="protein sequence ID" value="KAJ7423251.1"/>
    <property type="molecule type" value="Genomic_DNA"/>
</dbReference>
<gene>
    <name evidence="1" type="ORF">WISP_34567</name>
</gene>